<feature type="compositionally biased region" description="Acidic residues" evidence="3">
    <location>
        <begin position="423"/>
        <end position="441"/>
    </location>
</feature>
<feature type="region of interest" description="Disordered" evidence="3">
    <location>
        <begin position="455"/>
        <end position="486"/>
    </location>
</feature>
<keyword evidence="2" id="KW-0175">Coiled coil</keyword>
<name>A0AAW0MVA7_9GOBI</name>
<dbReference type="GO" id="GO:0035418">
    <property type="term" value="P:protein localization to synapse"/>
    <property type="evidence" value="ECO:0007669"/>
    <property type="project" value="TreeGrafter"/>
</dbReference>
<evidence type="ECO:0000256" key="2">
    <source>
        <dbReference type="SAM" id="Coils"/>
    </source>
</evidence>
<accession>A0AAW0MVA7</accession>
<dbReference type="GO" id="GO:0007281">
    <property type="term" value="P:germ cell development"/>
    <property type="evidence" value="ECO:0007669"/>
    <property type="project" value="TreeGrafter"/>
</dbReference>
<proteinExistence type="predicted"/>
<dbReference type="PANTHER" id="PTHR46054">
    <property type="entry name" value="MATERNAL EFFECT PROTEIN STAUFEN"/>
    <property type="match status" value="1"/>
</dbReference>
<dbReference type="GO" id="GO:0032839">
    <property type="term" value="C:dendrite cytoplasm"/>
    <property type="evidence" value="ECO:0007669"/>
    <property type="project" value="GOC"/>
</dbReference>
<feature type="region of interest" description="Disordered" evidence="3">
    <location>
        <begin position="205"/>
        <end position="226"/>
    </location>
</feature>
<dbReference type="PROSITE" id="PS50137">
    <property type="entry name" value="DS_RBD"/>
    <property type="match status" value="2"/>
</dbReference>
<evidence type="ECO:0000259" key="4">
    <source>
        <dbReference type="PROSITE" id="PS50137"/>
    </source>
</evidence>
<dbReference type="SUPFAM" id="SSF54768">
    <property type="entry name" value="dsRNA-binding domain-like"/>
    <property type="match status" value="2"/>
</dbReference>
<dbReference type="GO" id="GO:0005886">
    <property type="term" value="C:plasma membrane"/>
    <property type="evidence" value="ECO:0007669"/>
    <property type="project" value="TreeGrafter"/>
</dbReference>
<feature type="region of interest" description="Disordered" evidence="3">
    <location>
        <begin position="667"/>
        <end position="738"/>
    </location>
</feature>
<dbReference type="SMART" id="SM00358">
    <property type="entry name" value="DSRM"/>
    <property type="match status" value="2"/>
</dbReference>
<dbReference type="GO" id="GO:0003729">
    <property type="term" value="F:mRNA binding"/>
    <property type="evidence" value="ECO:0007669"/>
    <property type="project" value="TreeGrafter"/>
</dbReference>
<feature type="compositionally biased region" description="Polar residues" evidence="3">
    <location>
        <begin position="274"/>
        <end position="302"/>
    </location>
</feature>
<dbReference type="GO" id="GO:0008298">
    <property type="term" value="P:intracellular mRNA localization"/>
    <property type="evidence" value="ECO:0007669"/>
    <property type="project" value="TreeGrafter"/>
</dbReference>
<reference evidence="6" key="1">
    <citation type="submission" date="2024-04" db="EMBL/GenBank/DDBJ databases">
        <title>Salinicola lusitanus LLJ914,a marine bacterium isolated from the Okinawa Trough.</title>
        <authorList>
            <person name="Li J."/>
        </authorList>
    </citation>
    <scope>NUCLEOTIDE SEQUENCE [LARGE SCALE GENOMIC DNA]</scope>
</reference>
<feature type="domain" description="DRBM" evidence="4">
    <location>
        <begin position="17"/>
        <end position="84"/>
    </location>
</feature>
<dbReference type="InterPro" id="IPR014720">
    <property type="entry name" value="dsRBD_dom"/>
</dbReference>
<dbReference type="Gene3D" id="3.30.160.20">
    <property type="match status" value="2"/>
</dbReference>
<feature type="compositionally biased region" description="Basic and acidic residues" evidence="3">
    <location>
        <begin position="705"/>
        <end position="725"/>
    </location>
</feature>
<dbReference type="EMBL" id="JBBPFD010000022">
    <property type="protein sequence ID" value="KAK7881789.1"/>
    <property type="molecule type" value="Genomic_DNA"/>
</dbReference>
<gene>
    <name evidence="5" type="ORF">WMY93_030198</name>
</gene>
<evidence type="ECO:0000256" key="1">
    <source>
        <dbReference type="PROSITE-ProRule" id="PRU00266"/>
    </source>
</evidence>
<keyword evidence="1" id="KW-0694">RNA-binding</keyword>
<evidence type="ECO:0000313" key="5">
    <source>
        <dbReference type="EMBL" id="KAK7881789.1"/>
    </source>
</evidence>
<feature type="coiled-coil region" evidence="2">
    <location>
        <begin position="326"/>
        <end position="356"/>
    </location>
</feature>
<evidence type="ECO:0000256" key="3">
    <source>
        <dbReference type="SAM" id="MobiDB-lite"/>
    </source>
</evidence>
<feature type="region of interest" description="Disordered" evidence="3">
    <location>
        <begin position="403"/>
        <end position="441"/>
    </location>
</feature>
<dbReference type="Pfam" id="PF00035">
    <property type="entry name" value="dsrm"/>
    <property type="match status" value="1"/>
</dbReference>
<dbReference type="GO" id="GO:0010494">
    <property type="term" value="C:cytoplasmic stress granule"/>
    <property type="evidence" value="ECO:0007669"/>
    <property type="project" value="TreeGrafter"/>
</dbReference>
<dbReference type="PANTHER" id="PTHR46054:SF3">
    <property type="entry name" value="MATERNAL EFFECT PROTEIN STAUFEN"/>
    <property type="match status" value="1"/>
</dbReference>
<evidence type="ECO:0000313" key="6">
    <source>
        <dbReference type="Proteomes" id="UP001460270"/>
    </source>
</evidence>
<dbReference type="GO" id="GO:0003725">
    <property type="term" value="F:double-stranded RNA binding"/>
    <property type="evidence" value="ECO:0007669"/>
    <property type="project" value="TreeGrafter"/>
</dbReference>
<feature type="compositionally biased region" description="Basic residues" evidence="3">
    <location>
        <begin position="728"/>
        <end position="738"/>
    </location>
</feature>
<feature type="compositionally biased region" description="Acidic residues" evidence="3">
    <location>
        <begin position="467"/>
        <end position="486"/>
    </location>
</feature>
<feature type="region of interest" description="Disordered" evidence="3">
    <location>
        <begin position="256"/>
        <end position="303"/>
    </location>
</feature>
<feature type="region of interest" description="Disordered" evidence="3">
    <location>
        <begin position="360"/>
        <end position="388"/>
    </location>
</feature>
<keyword evidence="6" id="KW-1185">Reference proteome</keyword>
<organism evidence="5 6">
    <name type="scientific">Mugilogobius chulae</name>
    <name type="common">yellowstripe goby</name>
    <dbReference type="NCBI Taxonomy" id="88201"/>
    <lineage>
        <taxon>Eukaryota</taxon>
        <taxon>Metazoa</taxon>
        <taxon>Chordata</taxon>
        <taxon>Craniata</taxon>
        <taxon>Vertebrata</taxon>
        <taxon>Euteleostomi</taxon>
        <taxon>Actinopterygii</taxon>
        <taxon>Neopterygii</taxon>
        <taxon>Teleostei</taxon>
        <taxon>Neoteleostei</taxon>
        <taxon>Acanthomorphata</taxon>
        <taxon>Gobiaria</taxon>
        <taxon>Gobiiformes</taxon>
        <taxon>Gobioidei</taxon>
        <taxon>Gobiidae</taxon>
        <taxon>Gobionellinae</taxon>
        <taxon>Mugilogobius</taxon>
    </lineage>
</organism>
<sequence length="738" mass="83692">MDTPQNNLSTASGSYKNNLTQVNDLATKHHLPITFVDCQDYGPVHKRTFFITLQVGTLTAVGQGHTKKEARARAASNILQPLMQMCLSLQSNHQAPVRERNTDMLSSSTPQAVPIPMIRQQTFSDSLQPCGCLSEVVQARGMKYPEYTLLESKRLPWGWLFTMKVSVPGASAVGTGPTKKAAKNTTAAQLLKILGFQCPKYNPLIENQDNPSNRHSQENCKSSEVYNENKAISEEYESQDDISTPIEIMNVNNKEVFTPPKQTEPEDRQDKQELSTSDPEPTTETDQSNKTESVTEECQPSTELEVVTEAEMDPQLILDQIHKISAVTAEEEPEQAEEEIKQIEETEQTNEEFQHSEIEILQTEENPSLEEEIPKTKEDTPSLVTEIPQTEEEVQLLEKDIPQKEEEIQFSEEIPRTEGNPSLEEEIPQTDENLSSEEDIPQTEEDIKFFEEIPQTEEVFQPSEDVPQTEEEIEPSEEDIPQTEEDIQSLKEEIPQTEKIPSSEEIQLSFQQETDPEEKCEIQDQIHSLNAQIPQKTEVFSQSHDIRTPGCDQEYSPEQPEVFHQVETGSEEQSVHETQYKEAQVTDLISLSQVFCNIQIGSEEQILYKTPDIFSNPPAEVIFEGSPEEAPALIVQLRKNAHHVPVLNPPKSSSIQPLPSLNEVQLHKHKTPRPELSNPLQASSHSRPLQRHAHQGPGNLQVVIAKHDITRARRAKRVEQKKENWHTNYRRAKKTEIK</sequence>
<dbReference type="Proteomes" id="UP001460270">
    <property type="component" value="Unassembled WGS sequence"/>
</dbReference>
<dbReference type="GO" id="GO:0098964">
    <property type="term" value="P:anterograde dendritic transport of messenger ribonucleoprotein complex"/>
    <property type="evidence" value="ECO:0007669"/>
    <property type="project" value="TreeGrafter"/>
</dbReference>
<feature type="compositionally biased region" description="Polar residues" evidence="3">
    <location>
        <begin position="678"/>
        <end position="687"/>
    </location>
</feature>
<feature type="compositionally biased region" description="Basic and acidic residues" evidence="3">
    <location>
        <begin position="263"/>
        <end position="273"/>
    </location>
</feature>
<protein>
    <recommendedName>
        <fullName evidence="4">DRBM domain-containing protein</fullName>
    </recommendedName>
</protein>
<dbReference type="AlphaFoldDB" id="A0AAW0MVA7"/>
<comment type="caution">
    <text evidence="5">The sequence shown here is derived from an EMBL/GenBank/DDBJ whole genome shotgun (WGS) entry which is preliminary data.</text>
</comment>
<dbReference type="InterPro" id="IPR051740">
    <property type="entry name" value="DRBM-containing_protein"/>
</dbReference>
<dbReference type="GO" id="GO:0043025">
    <property type="term" value="C:neuronal cell body"/>
    <property type="evidence" value="ECO:0007669"/>
    <property type="project" value="TreeGrafter"/>
</dbReference>
<feature type="domain" description="DRBM" evidence="4">
    <location>
        <begin position="128"/>
        <end position="196"/>
    </location>
</feature>